<dbReference type="Proteomes" id="UP001497457">
    <property type="component" value="Chromosome 7b"/>
</dbReference>
<dbReference type="PANTHER" id="PTHR32133:SF386">
    <property type="entry name" value="F-BOX DOMAIN-CONTAINING PROTEIN"/>
    <property type="match status" value="1"/>
</dbReference>
<proteinExistence type="predicted"/>
<keyword evidence="4" id="KW-1185">Reference proteome</keyword>
<dbReference type="Pfam" id="PF23635">
    <property type="entry name" value="Beta-prop_AT5G49610-like"/>
    <property type="match status" value="1"/>
</dbReference>
<evidence type="ECO:0008006" key="5">
    <source>
        <dbReference type="Google" id="ProtNLM"/>
    </source>
</evidence>
<accession>A0ABC9FLX7</accession>
<dbReference type="InterPro" id="IPR056594">
    <property type="entry name" value="AT5G49610-like_b-prop"/>
</dbReference>
<organism evidence="3 4">
    <name type="scientific">Urochloa decumbens</name>
    <dbReference type="NCBI Taxonomy" id="240449"/>
    <lineage>
        <taxon>Eukaryota</taxon>
        <taxon>Viridiplantae</taxon>
        <taxon>Streptophyta</taxon>
        <taxon>Embryophyta</taxon>
        <taxon>Tracheophyta</taxon>
        <taxon>Spermatophyta</taxon>
        <taxon>Magnoliopsida</taxon>
        <taxon>Liliopsida</taxon>
        <taxon>Poales</taxon>
        <taxon>Poaceae</taxon>
        <taxon>PACMAD clade</taxon>
        <taxon>Panicoideae</taxon>
        <taxon>Panicodae</taxon>
        <taxon>Paniceae</taxon>
        <taxon>Melinidinae</taxon>
        <taxon>Urochloa</taxon>
    </lineage>
</organism>
<dbReference type="Pfam" id="PF12937">
    <property type="entry name" value="F-box-like"/>
    <property type="match status" value="1"/>
</dbReference>
<dbReference type="AlphaFoldDB" id="A0ABC9FLX7"/>
<evidence type="ECO:0000259" key="1">
    <source>
        <dbReference type="Pfam" id="PF12937"/>
    </source>
</evidence>
<gene>
    <name evidence="3" type="ORF">URODEC1_LOCUS106807</name>
</gene>
<dbReference type="InterPro" id="IPR001810">
    <property type="entry name" value="F-box_dom"/>
</dbReference>
<sequence>MAPATELLDELIEEIFFRIHPADPTTLARAALVCRRWCRLIADPGFRRRLHEFHRVPHMLGYSCNTDEGFDRYWFYGNPSRAALFVRTSSSLKRVDMERTRVLDTRHGRVLLLQPGCYLCVWDPITKEHKRIGMSLPNYPESWNAAVLCTAAGCNHLDCHGKPYAVVLIATTRDLIITNRIKEMRNSIYSSEATRWSETHSFVQQPENHLDLERSSPSALVGNALYFVLKRKAKILEYNVSTREIHTINLPPACFLGRRIMLMATEDGSLGFATVCDSKLCLWSTADKDVGWTRSRVIDLEALLPTRALKSPADVVGFAHGVGFFFIKTDYKGHFKIDIKSNRVKKIRPVYGSNIFPYMSFHTPALGAVAANTCEGSSMGASSA</sequence>
<evidence type="ECO:0000313" key="4">
    <source>
        <dbReference type="Proteomes" id="UP001497457"/>
    </source>
</evidence>
<dbReference type="PANTHER" id="PTHR32133">
    <property type="entry name" value="OS07G0120400 PROTEIN"/>
    <property type="match status" value="1"/>
</dbReference>
<reference evidence="3 4" key="2">
    <citation type="submission" date="2024-10" db="EMBL/GenBank/DDBJ databases">
        <authorList>
            <person name="Ryan C."/>
        </authorList>
    </citation>
    <scope>NUCLEOTIDE SEQUENCE [LARGE SCALE GENOMIC DNA]</scope>
</reference>
<protein>
    <recommendedName>
        <fullName evidence="5">F-box domain-containing protein</fullName>
    </recommendedName>
</protein>
<dbReference type="SUPFAM" id="SSF81383">
    <property type="entry name" value="F-box domain"/>
    <property type="match status" value="1"/>
</dbReference>
<evidence type="ECO:0000313" key="3">
    <source>
        <dbReference type="EMBL" id="CAL5077782.1"/>
    </source>
</evidence>
<dbReference type="EMBL" id="OZ075117">
    <property type="protein sequence ID" value="CAL5077782.1"/>
    <property type="molecule type" value="Genomic_DNA"/>
</dbReference>
<dbReference type="InterPro" id="IPR036047">
    <property type="entry name" value="F-box-like_dom_sf"/>
</dbReference>
<feature type="domain" description="F-box protein AT5G49610-like beta-propeller" evidence="2">
    <location>
        <begin position="102"/>
        <end position="364"/>
    </location>
</feature>
<name>A0ABC9FLX7_9POAL</name>
<dbReference type="Gene3D" id="1.20.1280.50">
    <property type="match status" value="1"/>
</dbReference>
<reference evidence="4" key="1">
    <citation type="submission" date="2024-06" db="EMBL/GenBank/DDBJ databases">
        <authorList>
            <person name="Ryan C."/>
        </authorList>
    </citation>
    <scope>NUCLEOTIDE SEQUENCE [LARGE SCALE GENOMIC DNA]</scope>
</reference>
<feature type="domain" description="F-box" evidence="1">
    <location>
        <begin position="9"/>
        <end position="51"/>
    </location>
</feature>
<evidence type="ECO:0000259" key="2">
    <source>
        <dbReference type="Pfam" id="PF23635"/>
    </source>
</evidence>